<protein>
    <submittedName>
        <fullName evidence="2">Uncharacterized protein</fullName>
    </submittedName>
</protein>
<feature type="signal peptide" evidence="1">
    <location>
        <begin position="1"/>
        <end position="18"/>
    </location>
</feature>
<dbReference type="AlphaFoldDB" id="A0A9P9EDF3"/>
<feature type="chain" id="PRO_5040186532" evidence="1">
    <location>
        <begin position="19"/>
        <end position="418"/>
    </location>
</feature>
<accession>A0A9P9EDF3</accession>
<gene>
    <name evidence="2" type="ORF">B0J11DRAFT_164326</name>
</gene>
<proteinExistence type="predicted"/>
<evidence type="ECO:0000313" key="2">
    <source>
        <dbReference type="EMBL" id="KAH7135613.1"/>
    </source>
</evidence>
<comment type="caution">
    <text evidence="2">The sequence shown here is derived from an EMBL/GenBank/DDBJ whole genome shotgun (WGS) entry which is preliminary data.</text>
</comment>
<reference evidence="2" key="1">
    <citation type="journal article" date="2021" name="Nat. Commun.">
        <title>Genetic determinants of endophytism in the Arabidopsis root mycobiome.</title>
        <authorList>
            <person name="Mesny F."/>
            <person name="Miyauchi S."/>
            <person name="Thiergart T."/>
            <person name="Pickel B."/>
            <person name="Atanasova L."/>
            <person name="Karlsson M."/>
            <person name="Huettel B."/>
            <person name="Barry K.W."/>
            <person name="Haridas S."/>
            <person name="Chen C."/>
            <person name="Bauer D."/>
            <person name="Andreopoulos W."/>
            <person name="Pangilinan J."/>
            <person name="LaButti K."/>
            <person name="Riley R."/>
            <person name="Lipzen A."/>
            <person name="Clum A."/>
            <person name="Drula E."/>
            <person name="Henrissat B."/>
            <person name="Kohler A."/>
            <person name="Grigoriev I.V."/>
            <person name="Martin F.M."/>
            <person name="Hacquard S."/>
        </authorList>
    </citation>
    <scope>NUCLEOTIDE SEQUENCE</scope>
    <source>
        <strain evidence="2">MPI-CAGE-CH-0243</strain>
    </source>
</reference>
<name>A0A9P9EDF3_9PLEO</name>
<dbReference type="PANTHER" id="PTHR36195:SF4">
    <property type="entry name" value="DOMAIN PROTEIN, PUTATIVE (AFU_ORTHOLOGUE AFUA_5G01990)-RELATED"/>
    <property type="match status" value="1"/>
</dbReference>
<dbReference type="OrthoDB" id="3682664at2759"/>
<dbReference type="EMBL" id="JAGMWT010000002">
    <property type="protein sequence ID" value="KAH7135613.1"/>
    <property type="molecule type" value="Genomic_DNA"/>
</dbReference>
<dbReference type="Proteomes" id="UP000700596">
    <property type="component" value="Unassembled WGS sequence"/>
</dbReference>
<keyword evidence="3" id="KW-1185">Reference proteome</keyword>
<dbReference type="InterPro" id="IPR006771">
    <property type="entry name" value="CetA-like"/>
</dbReference>
<keyword evidence="1" id="KW-0732">Signal</keyword>
<evidence type="ECO:0000313" key="3">
    <source>
        <dbReference type="Proteomes" id="UP000700596"/>
    </source>
</evidence>
<dbReference type="Pfam" id="PF04681">
    <property type="entry name" value="Bys1"/>
    <property type="match status" value="1"/>
</dbReference>
<sequence length="418" mass="47121">MVGHTTLVFSALVAFAQSKAIVTNHCKYDVHIWSVPEQEGIASNLVLKSGGSYEEPFRFGTKVNPGIAIKVSSHPNGIYDGKDEIDFAYSLDKSDDHKVWVSLELVRGKAFENDVALFTCYGPYKSPFVPTRQCNINDDIELTLCGTERRSHPVCGKIRPPVAGNCSHPPVKLSKPTHNTGFSNGTVPTWPLKQVQEALQAISGLSNYTEAIRALDAKFPQKLHRNVLGKKPTVHVGDYVRKFLPETSGDDLEDNLNHHFSRFEWTDDEGHGTDYGWPSRQAALESRANRKPSYAHEGKTALSYAETCNMLGRMSGTTFNSNYATSGGYDCDAIVKDLRSRILIQAANSRPRVRYRYYLDWCMSHHAVLANDSEWREDLGRILQRGLVAHFDTVKWLFERDQETDFGWPRPWFDCSRS</sequence>
<dbReference type="PANTHER" id="PTHR36195">
    <property type="entry name" value="DOMAIN PROTEIN, PUTATIVE (AFU_ORTHOLOGUE AFUA_5G01990)-RELATED-RELATED"/>
    <property type="match status" value="1"/>
</dbReference>
<evidence type="ECO:0000256" key="1">
    <source>
        <dbReference type="SAM" id="SignalP"/>
    </source>
</evidence>
<organism evidence="2 3">
    <name type="scientific">Dendryphion nanum</name>
    <dbReference type="NCBI Taxonomy" id="256645"/>
    <lineage>
        <taxon>Eukaryota</taxon>
        <taxon>Fungi</taxon>
        <taxon>Dikarya</taxon>
        <taxon>Ascomycota</taxon>
        <taxon>Pezizomycotina</taxon>
        <taxon>Dothideomycetes</taxon>
        <taxon>Pleosporomycetidae</taxon>
        <taxon>Pleosporales</taxon>
        <taxon>Torulaceae</taxon>
        <taxon>Dendryphion</taxon>
    </lineage>
</organism>